<evidence type="ECO:0000313" key="1">
    <source>
        <dbReference type="EMBL" id="SIT38095.1"/>
    </source>
</evidence>
<dbReference type="Proteomes" id="UP000195569">
    <property type="component" value="Unassembled WGS sequence"/>
</dbReference>
<name>A0A1N7RSJ4_9BURK</name>
<reference evidence="1" key="1">
    <citation type="submission" date="2016-12" db="EMBL/GenBank/DDBJ databases">
        <authorList>
            <person name="Moulin L."/>
        </authorList>
    </citation>
    <scope>NUCLEOTIDE SEQUENCE [LARGE SCALE GENOMIC DNA]</scope>
    <source>
        <strain evidence="1">STM 7183</strain>
    </source>
</reference>
<gene>
    <name evidence="1" type="ORF">BN2476_160026</name>
</gene>
<organism evidence="1 2">
    <name type="scientific">Paraburkholderia piptadeniae</name>
    <dbReference type="NCBI Taxonomy" id="1701573"/>
    <lineage>
        <taxon>Bacteria</taxon>
        <taxon>Pseudomonadati</taxon>
        <taxon>Pseudomonadota</taxon>
        <taxon>Betaproteobacteria</taxon>
        <taxon>Burkholderiales</taxon>
        <taxon>Burkholderiaceae</taxon>
        <taxon>Paraburkholderia</taxon>
    </lineage>
</organism>
<protein>
    <submittedName>
        <fullName evidence="1">Uncharacterized protein</fullName>
    </submittedName>
</protein>
<dbReference type="EMBL" id="CYGY02000016">
    <property type="protein sequence ID" value="SIT38095.1"/>
    <property type="molecule type" value="Genomic_DNA"/>
</dbReference>
<dbReference type="AlphaFoldDB" id="A0A1N7RSJ4"/>
<comment type="caution">
    <text evidence="1">The sequence shown here is derived from an EMBL/GenBank/DDBJ whole genome shotgun (WGS) entry which is preliminary data.</text>
</comment>
<evidence type="ECO:0000313" key="2">
    <source>
        <dbReference type="Proteomes" id="UP000195569"/>
    </source>
</evidence>
<keyword evidence="2" id="KW-1185">Reference proteome</keyword>
<sequence length="108" mass="11828">MITGSSSRDHEQTKFETCIGATAARRTAAAQCSLQNGFKPPEVHVLERPAATTLIVAWSEASRCCYGEQVGTLTKTVRLRRLLGTALCSCEKPAIVYLCRGKHHRVQP</sequence>
<accession>A0A1N7RSJ4</accession>
<proteinExistence type="predicted"/>